<dbReference type="GO" id="GO:0046872">
    <property type="term" value="F:metal ion binding"/>
    <property type="evidence" value="ECO:0007669"/>
    <property type="project" value="UniProtKB-KW"/>
</dbReference>
<dbReference type="KEGG" id="hcv:FTV88_2985"/>
<dbReference type="NCBIfam" id="TIGR00586">
    <property type="entry name" value="mutt"/>
    <property type="match status" value="1"/>
</dbReference>
<dbReference type="GO" id="GO:0035539">
    <property type="term" value="F:8-oxo-7,8-dihydrodeoxyguanosine triphosphate pyrophosphatase activity"/>
    <property type="evidence" value="ECO:0007669"/>
    <property type="project" value="UniProtKB-EC"/>
</dbReference>
<dbReference type="EMBL" id="CP045875">
    <property type="protein sequence ID" value="QGG49064.1"/>
    <property type="molecule type" value="Genomic_DNA"/>
</dbReference>
<dbReference type="InterPro" id="IPR003561">
    <property type="entry name" value="Mutator_MutT"/>
</dbReference>
<reference evidence="16" key="1">
    <citation type="submission" date="2019-11" db="EMBL/GenBank/DDBJ databases">
        <title>Genome sequence of Heliorestis convoluta strain HH, an alkaliphilic and minimalistic phototrophic bacterium from a soda lake in Egypt.</title>
        <authorList>
            <person name="Dewey E.D."/>
            <person name="Stokes L.M."/>
            <person name="Burchell B.M."/>
            <person name="Shaffer K.N."/>
            <person name="Huntington A.M."/>
            <person name="Baker J.M."/>
            <person name="Nadendla S."/>
            <person name="Giglio M.G."/>
            <person name="Touchman J.W."/>
            <person name="Blankenship R.E."/>
            <person name="Madigan M.T."/>
            <person name="Sattley W.M."/>
        </authorList>
    </citation>
    <scope>NUCLEOTIDE SEQUENCE [LARGE SCALE GENOMIC DNA]</scope>
    <source>
        <strain evidence="16">HH</strain>
    </source>
</reference>
<dbReference type="InterPro" id="IPR000086">
    <property type="entry name" value="NUDIX_hydrolase_dom"/>
</dbReference>
<dbReference type="InterPro" id="IPR029119">
    <property type="entry name" value="MutY_C"/>
</dbReference>
<feature type="binding site" evidence="13">
    <location>
        <position position="34"/>
    </location>
    <ligand>
        <name>Mg(2+)</name>
        <dbReference type="ChEBI" id="CHEBI:18420"/>
    </ligand>
</feature>
<feature type="binding site" evidence="12">
    <location>
        <begin position="31"/>
        <end position="34"/>
    </location>
    <ligand>
        <name>8-oxo-dGTP</name>
        <dbReference type="ChEBI" id="CHEBI:77896"/>
    </ligand>
</feature>
<keyword evidence="7 15" id="KW-0378">Hydrolase</keyword>
<evidence type="ECO:0000256" key="9">
    <source>
        <dbReference type="ARBA" id="ARBA00023204"/>
    </source>
</evidence>
<dbReference type="Proteomes" id="UP000366051">
    <property type="component" value="Chromosome"/>
</dbReference>
<evidence type="ECO:0000256" key="11">
    <source>
        <dbReference type="ARBA" id="ARBA00038905"/>
    </source>
</evidence>
<gene>
    <name evidence="15" type="ORF">FTV88_2985</name>
</gene>
<proteinExistence type="inferred from homology"/>
<keyword evidence="4" id="KW-0235">DNA replication</keyword>
<dbReference type="InterPro" id="IPR047127">
    <property type="entry name" value="MutT-like"/>
</dbReference>
<keyword evidence="9" id="KW-0234">DNA repair</keyword>
<dbReference type="GO" id="GO:0008413">
    <property type="term" value="F:8-oxo-7,8-dihydroguanosine triphosphate pyrophosphatase activity"/>
    <property type="evidence" value="ECO:0007669"/>
    <property type="project" value="InterPro"/>
</dbReference>
<dbReference type="InterPro" id="IPR015797">
    <property type="entry name" value="NUDIX_hydrolase-like_dom_sf"/>
</dbReference>
<evidence type="ECO:0000256" key="6">
    <source>
        <dbReference type="ARBA" id="ARBA00022763"/>
    </source>
</evidence>
<dbReference type="GO" id="GO:0044716">
    <property type="term" value="F:8-oxo-GDP phosphatase activity"/>
    <property type="evidence" value="ECO:0007669"/>
    <property type="project" value="TreeGrafter"/>
</dbReference>
<accession>A0A5Q2N126</accession>
<dbReference type="Gene3D" id="3.90.79.10">
    <property type="entry name" value="Nucleoside Triphosphate Pyrophosphohydrolase"/>
    <property type="match status" value="1"/>
</dbReference>
<comment type="cofactor">
    <cofactor evidence="1 13">
        <name>Mg(2+)</name>
        <dbReference type="ChEBI" id="CHEBI:18420"/>
    </cofactor>
</comment>
<dbReference type="CDD" id="cd03425">
    <property type="entry name" value="NUDIX_MutT_NudA_like"/>
    <property type="match status" value="1"/>
</dbReference>
<evidence type="ECO:0000313" key="15">
    <source>
        <dbReference type="EMBL" id="QGG49064.1"/>
    </source>
</evidence>
<dbReference type="GO" id="GO:0006260">
    <property type="term" value="P:DNA replication"/>
    <property type="evidence" value="ECO:0007669"/>
    <property type="project" value="UniProtKB-KW"/>
</dbReference>
<evidence type="ECO:0000256" key="3">
    <source>
        <dbReference type="ARBA" id="ARBA00022457"/>
    </source>
</evidence>
<comment type="similarity">
    <text evidence="2">Belongs to the Nudix hydrolase family.</text>
</comment>
<dbReference type="EC" id="3.6.1.55" evidence="11"/>
<sequence length="132" mass="15130">MIDVAAAIMLSKGRIFIAQRPAGDVLEDKWEFPGGKIEAGERPEETLVREMEEEFGIVIKVHEFFDKTTYRYPHATVRLHAYWAEVIQGELELRVHRAGAWVDAEELKEYDFAPADIPFVQKLVEKGSLITK</sequence>
<name>A0A5Q2N126_9FIRM</name>
<comment type="catalytic activity">
    <reaction evidence="10">
        <text>8-oxo-dGTP + H2O = 8-oxo-dGMP + diphosphate + H(+)</text>
        <dbReference type="Rhea" id="RHEA:31575"/>
        <dbReference type="ChEBI" id="CHEBI:15377"/>
        <dbReference type="ChEBI" id="CHEBI:15378"/>
        <dbReference type="ChEBI" id="CHEBI:33019"/>
        <dbReference type="ChEBI" id="CHEBI:63224"/>
        <dbReference type="ChEBI" id="CHEBI:77896"/>
        <dbReference type="EC" id="3.6.1.55"/>
    </reaction>
</comment>
<dbReference type="AlphaFoldDB" id="A0A5Q2N126"/>
<dbReference type="GO" id="GO:0006281">
    <property type="term" value="P:DNA repair"/>
    <property type="evidence" value="ECO:0007669"/>
    <property type="project" value="UniProtKB-KW"/>
</dbReference>
<keyword evidence="8 13" id="KW-0460">Magnesium</keyword>
<keyword evidence="6" id="KW-0227">DNA damage</keyword>
<dbReference type="PRINTS" id="PR00502">
    <property type="entry name" value="NUDIXFAMILY"/>
</dbReference>
<dbReference type="RefSeq" id="WP_153726113.1">
    <property type="nucleotide sequence ID" value="NZ_CP045875.1"/>
</dbReference>
<evidence type="ECO:0000256" key="7">
    <source>
        <dbReference type="ARBA" id="ARBA00022801"/>
    </source>
</evidence>
<protein>
    <recommendedName>
        <fullName evidence="11">8-oxo-dGTP diphosphatase</fullName>
        <ecNumber evidence="11">3.6.1.55</ecNumber>
    </recommendedName>
</protein>
<dbReference type="InterPro" id="IPR020084">
    <property type="entry name" value="NUDIX_hydrolase_CS"/>
</dbReference>
<evidence type="ECO:0000256" key="12">
    <source>
        <dbReference type="PIRSR" id="PIRSR603561-1"/>
    </source>
</evidence>
<dbReference type="OrthoDB" id="9810648at2"/>
<dbReference type="PANTHER" id="PTHR47707:SF1">
    <property type="entry name" value="NUDIX HYDROLASE FAMILY PROTEIN"/>
    <property type="match status" value="1"/>
</dbReference>
<keyword evidence="5 13" id="KW-0479">Metal-binding</keyword>
<evidence type="ECO:0000256" key="1">
    <source>
        <dbReference type="ARBA" id="ARBA00001946"/>
    </source>
</evidence>
<dbReference type="PROSITE" id="PS00893">
    <property type="entry name" value="NUDIX_BOX"/>
    <property type="match status" value="1"/>
</dbReference>
<feature type="binding site" evidence="13">
    <location>
        <position position="54"/>
    </location>
    <ligand>
        <name>Mg(2+)</name>
        <dbReference type="ChEBI" id="CHEBI:18420"/>
    </ligand>
</feature>
<dbReference type="Pfam" id="PF14815">
    <property type="entry name" value="NUDIX_4"/>
    <property type="match status" value="1"/>
</dbReference>
<dbReference type="PROSITE" id="PS51462">
    <property type="entry name" value="NUDIX"/>
    <property type="match status" value="1"/>
</dbReference>
<evidence type="ECO:0000256" key="2">
    <source>
        <dbReference type="ARBA" id="ARBA00005582"/>
    </source>
</evidence>
<organism evidence="15 16">
    <name type="scientific">Heliorestis convoluta</name>
    <dbReference type="NCBI Taxonomy" id="356322"/>
    <lineage>
        <taxon>Bacteria</taxon>
        <taxon>Bacillati</taxon>
        <taxon>Bacillota</taxon>
        <taxon>Clostridia</taxon>
        <taxon>Eubacteriales</taxon>
        <taxon>Heliobacteriaceae</taxon>
        <taxon>Heliorestis</taxon>
    </lineage>
</organism>
<dbReference type="GO" id="GO:0044715">
    <property type="term" value="F:8-oxo-dGDP phosphatase activity"/>
    <property type="evidence" value="ECO:0007669"/>
    <property type="project" value="TreeGrafter"/>
</dbReference>
<dbReference type="SUPFAM" id="SSF55811">
    <property type="entry name" value="Nudix"/>
    <property type="match status" value="1"/>
</dbReference>
<evidence type="ECO:0000259" key="14">
    <source>
        <dbReference type="PROSITE" id="PS51462"/>
    </source>
</evidence>
<evidence type="ECO:0000256" key="13">
    <source>
        <dbReference type="PIRSR" id="PIRSR603561-2"/>
    </source>
</evidence>
<feature type="binding site" evidence="12">
    <location>
        <position position="20"/>
    </location>
    <ligand>
        <name>8-oxo-dGTP</name>
        <dbReference type="ChEBI" id="CHEBI:77896"/>
    </ligand>
</feature>
<dbReference type="PANTHER" id="PTHR47707">
    <property type="entry name" value="8-OXO-DGTP DIPHOSPHATASE"/>
    <property type="match status" value="1"/>
</dbReference>
<evidence type="ECO:0000256" key="10">
    <source>
        <dbReference type="ARBA" id="ARBA00035861"/>
    </source>
</evidence>
<evidence type="ECO:0000256" key="8">
    <source>
        <dbReference type="ARBA" id="ARBA00022842"/>
    </source>
</evidence>
<evidence type="ECO:0000313" key="16">
    <source>
        <dbReference type="Proteomes" id="UP000366051"/>
    </source>
</evidence>
<keyword evidence="16" id="KW-1185">Reference proteome</keyword>
<keyword evidence="3" id="KW-0515">Mutator protein</keyword>
<feature type="domain" description="Nudix hydrolase" evidence="14">
    <location>
        <begin position="1"/>
        <end position="125"/>
    </location>
</feature>
<evidence type="ECO:0000256" key="5">
    <source>
        <dbReference type="ARBA" id="ARBA00022723"/>
    </source>
</evidence>
<evidence type="ECO:0000256" key="4">
    <source>
        <dbReference type="ARBA" id="ARBA00022705"/>
    </source>
</evidence>
<dbReference type="InterPro" id="IPR020476">
    <property type="entry name" value="Nudix_hydrolase"/>
</dbReference>